<dbReference type="InterPro" id="IPR022641">
    <property type="entry name" value="CheR_N"/>
</dbReference>
<dbReference type="GO" id="GO:0008983">
    <property type="term" value="F:protein-glutamate O-methyltransferase activity"/>
    <property type="evidence" value="ECO:0007669"/>
    <property type="project" value="UniProtKB-EC"/>
</dbReference>
<evidence type="ECO:0000256" key="5">
    <source>
        <dbReference type="ARBA" id="ARBA00022691"/>
    </source>
</evidence>
<evidence type="ECO:0000256" key="2">
    <source>
        <dbReference type="ARBA" id="ARBA00012534"/>
    </source>
</evidence>
<dbReference type="Pfam" id="PF01739">
    <property type="entry name" value="CheR"/>
    <property type="match status" value="1"/>
</dbReference>
<dbReference type="InterPro" id="IPR036804">
    <property type="entry name" value="CheR_N_sf"/>
</dbReference>
<dbReference type="SUPFAM" id="SSF47757">
    <property type="entry name" value="Chemotaxis receptor methyltransferase CheR, N-terminal domain"/>
    <property type="match status" value="1"/>
</dbReference>
<dbReference type="InterPro" id="IPR022642">
    <property type="entry name" value="CheR_C"/>
</dbReference>
<dbReference type="GO" id="GO:0032259">
    <property type="term" value="P:methylation"/>
    <property type="evidence" value="ECO:0007669"/>
    <property type="project" value="UniProtKB-KW"/>
</dbReference>
<dbReference type="SMART" id="SM00138">
    <property type="entry name" value="MeTrc"/>
    <property type="match status" value="1"/>
</dbReference>
<evidence type="ECO:0000256" key="3">
    <source>
        <dbReference type="ARBA" id="ARBA00022603"/>
    </source>
</evidence>
<dbReference type="EMBL" id="DRLD01000066">
    <property type="protein sequence ID" value="HED09494.1"/>
    <property type="molecule type" value="Genomic_DNA"/>
</dbReference>
<dbReference type="PROSITE" id="PS50123">
    <property type="entry name" value="CHER"/>
    <property type="match status" value="1"/>
</dbReference>
<dbReference type="EC" id="2.1.1.80" evidence="2"/>
<protein>
    <recommendedName>
        <fullName evidence="2">protein-glutamate O-methyltransferase</fullName>
        <ecNumber evidence="2">2.1.1.80</ecNumber>
    </recommendedName>
</protein>
<dbReference type="InterPro" id="IPR026024">
    <property type="entry name" value="Chemotaxis_MeTrfase_CheR"/>
</dbReference>
<evidence type="ECO:0000256" key="4">
    <source>
        <dbReference type="ARBA" id="ARBA00022679"/>
    </source>
</evidence>
<gene>
    <name evidence="7" type="ORF">ENJ10_02300</name>
</gene>
<reference evidence="7" key="1">
    <citation type="journal article" date="2020" name="mSystems">
        <title>Genome- and Community-Level Interaction Insights into Carbon Utilization and Element Cycling Functions of Hydrothermarchaeota in Hydrothermal Sediment.</title>
        <authorList>
            <person name="Zhou Z."/>
            <person name="Liu Y."/>
            <person name="Xu W."/>
            <person name="Pan J."/>
            <person name="Luo Z.H."/>
            <person name="Li M."/>
        </authorList>
    </citation>
    <scope>NUCLEOTIDE SEQUENCE [LARGE SCALE GENOMIC DNA]</scope>
    <source>
        <strain evidence="7">HyVt-456</strain>
    </source>
</reference>
<dbReference type="InterPro" id="IPR000780">
    <property type="entry name" value="CheR_MeTrfase"/>
</dbReference>
<dbReference type="PIRSF" id="PIRSF000410">
    <property type="entry name" value="CheR"/>
    <property type="match status" value="1"/>
</dbReference>
<keyword evidence="3" id="KW-0489">Methyltransferase</keyword>
<organism evidence="7">
    <name type="scientific">Caldithrix abyssi</name>
    <dbReference type="NCBI Taxonomy" id="187145"/>
    <lineage>
        <taxon>Bacteria</taxon>
        <taxon>Pseudomonadati</taxon>
        <taxon>Calditrichota</taxon>
        <taxon>Calditrichia</taxon>
        <taxon>Calditrichales</taxon>
        <taxon>Calditrichaceae</taxon>
        <taxon>Caldithrix</taxon>
    </lineage>
</organism>
<feature type="domain" description="CheR-type methyltransferase" evidence="6">
    <location>
        <begin position="15"/>
        <end position="294"/>
    </location>
</feature>
<comment type="caution">
    <text evidence="7">The sequence shown here is derived from an EMBL/GenBank/DDBJ whole genome shotgun (WGS) entry which is preliminary data.</text>
</comment>
<dbReference type="Pfam" id="PF03705">
    <property type="entry name" value="CheR_N"/>
    <property type="match status" value="1"/>
</dbReference>
<dbReference type="SUPFAM" id="SSF53335">
    <property type="entry name" value="S-adenosyl-L-methionine-dependent methyltransferases"/>
    <property type="match status" value="1"/>
</dbReference>
<keyword evidence="4" id="KW-0808">Transferase</keyword>
<keyword evidence="5" id="KW-0949">S-adenosyl-L-methionine</keyword>
<evidence type="ECO:0000313" key="7">
    <source>
        <dbReference type="EMBL" id="HED09494.1"/>
    </source>
</evidence>
<evidence type="ECO:0000259" key="6">
    <source>
        <dbReference type="PROSITE" id="PS50123"/>
    </source>
</evidence>
<dbReference type="Gene3D" id="1.10.155.10">
    <property type="entry name" value="Chemotaxis receptor methyltransferase CheR, N-terminal domain"/>
    <property type="match status" value="1"/>
</dbReference>
<dbReference type="PANTHER" id="PTHR24422">
    <property type="entry name" value="CHEMOTAXIS PROTEIN METHYLTRANSFERASE"/>
    <property type="match status" value="1"/>
</dbReference>
<proteinExistence type="predicted"/>
<comment type="catalytic activity">
    <reaction evidence="1">
        <text>L-glutamyl-[protein] + S-adenosyl-L-methionine = [protein]-L-glutamate 5-O-methyl ester + S-adenosyl-L-homocysteine</text>
        <dbReference type="Rhea" id="RHEA:24452"/>
        <dbReference type="Rhea" id="RHEA-COMP:10208"/>
        <dbReference type="Rhea" id="RHEA-COMP:10311"/>
        <dbReference type="ChEBI" id="CHEBI:29973"/>
        <dbReference type="ChEBI" id="CHEBI:57856"/>
        <dbReference type="ChEBI" id="CHEBI:59789"/>
        <dbReference type="ChEBI" id="CHEBI:82795"/>
        <dbReference type="EC" id="2.1.1.80"/>
    </reaction>
</comment>
<dbReference type="Proteomes" id="UP000886005">
    <property type="component" value="Unassembled WGS sequence"/>
</dbReference>
<dbReference type="Gene3D" id="3.40.50.150">
    <property type="entry name" value="Vaccinia Virus protein VP39"/>
    <property type="match status" value="1"/>
</dbReference>
<accession>A0A7V1LXQ7</accession>
<evidence type="ECO:0000256" key="1">
    <source>
        <dbReference type="ARBA" id="ARBA00001541"/>
    </source>
</evidence>
<dbReference type="AlphaFoldDB" id="A0A7V1LXQ7"/>
<dbReference type="PANTHER" id="PTHR24422:SF26">
    <property type="entry name" value="CHEMOTAXIS PROTEIN METHYLTRANSFERASE"/>
    <property type="match status" value="1"/>
</dbReference>
<dbReference type="InterPro" id="IPR029063">
    <property type="entry name" value="SAM-dependent_MTases_sf"/>
</dbReference>
<dbReference type="InterPro" id="IPR050903">
    <property type="entry name" value="Bact_Chemotaxis_MeTrfase"/>
</dbReference>
<sequence>MGCLSGWDELKMEAMVSQDIILTHQEYKKIARLVYDRFGIHLGDKKESLVSNRLRKVLQAGGFATFDKYYQHLITDRSGKALDVLINKISTNLTFFGREAEHFLYLKDTVIPAFLASGVFKSDKKLRIWCAGCSTGEEAYTLAISAREALRQARADIDFAVLATDISGRALAVAEKGIYNAENVEKMDRAWLKKYYSKTDGDTFAVNREIREKVLFRRLNLMRPEFPFKNRFHVIFCRNVMIYFDQKTRQELTVKFHKYIHDEGYLFIGHSESLGRDNAYFSYVKPAVYKRSKG</sequence>
<dbReference type="PRINTS" id="PR00996">
    <property type="entry name" value="CHERMTFRASE"/>
</dbReference>
<name>A0A7V1LXQ7_CALAY</name>